<accession>A0AAU6Q8M8</accession>
<proteinExistence type="predicted"/>
<sequence>MKKSLTLMALCLSWLTSPLACAAPTITPLPAPKVTAPLGAPVPFILNPGLITLTELSESDRPVPRIVRLKLNGQLTVIHFTRTVTLALPAGTVVCAQVADTELSLALTMTTGVSTLDLTPQVPESGRRDAEPAPVSGRSGELSSPADVARALRGARSRS</sequence>
<gene>
    <name evidence="3" type="ORF">WDJ50_17910</name>
</gene>
<keyword evidence="2" id="KW-0732">Signal</keyword>
<feature type="region of interest" description="Disordered" evidence="1">
    <location>
        <begin position="117"/>
        <end position="159"/>
    </location>
</feature>
<evidence type="ECO:0000313" key="3">
    <source>
        <dbReference type="EMBL" id="WYF46716.1"/>
    </source>
</evidence>
<dbReference type="EMBL" id="CP149784">
    <property type="protein sequence ID" value="WYF46716.1"/>
    <property type="molecule type" value="Genomic_DNA"/>
</dbReference>
<keyword evidence="3" id="KW-0614">Plasmid</keyword>
<dbReference type="RefSeq" id="WP_339098215.1">
    <property type="nucleotide sequence ID" value="NZ_CP149784.1"/>
</dbReference>
<evidence type="ECO:0000256" key="1">
    <source>
        <dbReference type="SAM" id="MobiDB-lite"/>
    </source>
</evidence>
<feature type="chain" id="PRO_5043772538" description="Pilus formation protein N-terminal domain-containing protein" evidence="2">
    <location>
        <begin position="23"/>
        <end position="159"/>
    </location>
</feature>
<feature type="signal peptide" evidence="2">
    <location>
        <begin position="1"/>
        <end position="22"/>
    </location>
</feature>
<dbReference type="AlphaFoldDB" id="A0AAU6Q8M8"/>
<organism evidence="3">
    <name type="scientific">Deinococcus sp. VB142</name>
    <dbReference type="NCBI Taxonomy" id="3112952"/>
    <lineage>
        <taxon>Bacteria</taxon>
        <taxon>Thermotogati</taxon>
        <taxon>Deinococcota</taxon>
        <taxon>Deinococci</taxon>
        <taxon>Deinococcales</taxon>
        <taxon>Deinococcaceae</taxon>
        <taxon>Deinococcus</taxon>
    </lineage>
</organism>
<reference evidence="3" key="1">
    <citation type="submission" date="2024-03" db="EMBL/GenBank/DDBJ databases">
        <title>Deinococcus weizhi sp. nov., isolated from human skin.</title>
        <authorList>
            <person name="Wei Z."/>
            <person name="Tian F."/>
            <person name="Yang C."/>
            <person name="Xin L.T."/>
            <person name="Wen Z.J."/>
            <person name="Lan K.C."/>
            <person name="Yu L."/>
            <person name="Zhe W."/>
            <person name="Dan F.D."/>
            <person name="Jun W."/>
            <person name="Rui Z."/>
            <person name="Yong X.J."/>
            <person name="Ting Y."/>
            <person name="Wei X."/>
            <person name="Xu Z.G."/>
            <person name="Xin Z."/>
            <person name="Dong F.G."/>
            <person name="Ni X.M."/>
            <person name="Zheng M.G."/>
            <person name="Chun Y."/>
            <person name="Qian W.X."/>
        </authorList>
    </citation>
    <scope>NUCLEOTIDE SEQUENCE</scope>
    <source>
        <strain evidence="3">VB142</strain>
        <plasmid evidence="3">p1</plasmid>
    </source>
</reference>
<evidence type="ECO:0000256" key="2">
    <source>
        <dbReference type="SAM" id="SignalP"/>
    </source>
</evidence>
<name>A0AAU6Q8M8_9DEIO</name>
<geneLocation type="plasmid" evidence="3">
    <name>p1</name>
</geneLocation>
<evidence type="ECO:0008006" key="4">
    <source>
        <dbReference type="Google" id="ProtNLM"/>
    </source>
</evidence>
<protein>
    <recommendedName>
        <fullName evidence="4">Pilus formation protein N-terminal domain-containing protein</fullName>
    </recommendedName>
</protein>